<evidence type="ECO:0000256" key="2">
    <source>
        <dbReference type="ARBA" id="ARBA00022737"/>
    </source>
</evidence>
<feature type="domain" description="C2H2-type" evidence="8">
    <location>
        <begin position="666"/>
        <end position="693"/>
    </location>
</feature>
<dbReference type="RefSeq" id="XP_005101006.1">
    <property type="nucleotide sequence ID" value="XM_005100949.3"/>
</dbReference>
<feature type="domain" description="C2H2-type" evidence="8">
    <location>
        <begin position="699"/>
        <end position="726"/>
    </location>
</feature>
<dbReference type="Gene3D" id="3.30.160.60">
    <property type="entry name" value="Classic Zinc Finger"/>
    <property type="match status" value="7"/>
</dbReference>
<accession>A0ABM0JTC0</accession>
<name>A0ABM0JTC0_APLCA</name>
<dbReference type="Pfam" id="PF00096">
    <property type="entry name" value="zf-C2H2"/>
    <property type="match status" value="4"/>
</dbReference>
<feature type="domain" description="C2H2-type" evidence="8">
    <location>
        <begin position="579"/>
        <end position="606"/>
    </location>
</feature>
<organism evidence="9 10">
    <name type="scientific">Aplysia californica</name>
    <name type="common">California sea hare</name>
    <dbReference type="NCBI Taxonomy" id="6500"/>
    <lineage>
        <taxon>Eukaryota</taxon>
        <taxon>Metazoa</taxon>
        <taxon>Spiralia</taxon>
        <taxon>Lophotrochozoa</taxon>
        <taxon>Mollusca</taxon>
        <taxon>Gastropoda</taxon>
        <taxon>Heterobranchia</taxon>
        <taxon>Euthyneura</taxon>
        <taxon>Tectipleura</taxon>
        <taxon>Aplysiida</taxon>
        <taxon>Aplysioidea</taxon>
        <taxon>Aplysiidae</taxon>
        <taxon>Aplysia</taxon>
    </lineage>
</organism>
<feature type="domain" description="C2H2-type" evidence="8">
    <location>
        <begin position="434"/>
        <end position="463"/>
    </location>
</feature>
<dbReference type="PANTHER" id="PTHR24377">
    <property type="entry name" value="IP01015P-RELATED"/>
    <property type="match status" value="1"/>
</dbReference>
<feature type="domain" description="C2H2-type" evidence="8">
    <location>
        <begin position="551"/>
        <end position="578"/>
    </location>
</feature>
<evidence type="ECO:0000256" key="6">
    <source>
        <dbReference type="PROSITE-ProRule" id="PRU00042"/>
    </source>
</evidence>
<keyword evidence="1" id="KW-0479">Metal-binding</keyword>
<evidence type="ECO:0000256" key="1">
    <source>
        <dbReference type="ARBA" id="ARBA00022723"/>
    </source>
</evidence>
<dbReference type="Proteomes" id="UP000694888">
    <property type="component" value="Unplaced"/>
</dbReference>
<feature type="compositionally biased region" description="Polar residues" evidence="7">
    <location>
        <begin position="1"/>
        <end position="21"/>
    </location>
</feature>
<reference evidence="10 11" key="1">
    <citation type="submission" date="2025-05" db="UniProtKB">
        <authorList>
            <consortium name="RefSeq"/>
        </authorList>
    </citation>
    <scope>IDENTIFICATION</scope>
</reference>
<feature type="region of interest" description="Disordered" evidence="7">
    <location>
        <begin position="90"/>
        <end position="125"/>
    </location>
</feature>
<evidence type="ECO:0000313" key="9">
    <source>
        <dbReference type="Proteomes" id="UP000694888"/>
    </source>
</evidence>
<proteinExistence type="predicted"/>
<feature type="domain" description="C2H2-type" evidence="8">
    <location>
        <begin position="523"/>
        <end position="550"/>
    </location>
</feature>
<evidence type="ECO:0000256" key="3">
    <source>
        <dbReference type="ARBA" id="ARBA00022771"/>
    </source>
</evidence>
<evidence type="ECO:0000313" key="11">
    <source>
        <dbReference type="RefSeq" id="XP_005101007.1"/>
    </source>
</evidence>
<dbReference type="RefSeq" id="XP_005101007.1">
    <property type="nucleotide sequence ID" value="XM_005100950.3"/>
</dbReference>
<evidence type="ECO:0000256" key="4">
    <source>
        <dbReference type="ARBA" id="ARBA00022833"/>
    </source>
</evidence>
<feature type="compositionally biased region" description="Basic residues" evidence="7">
    <location>
        <begin position="319"/>
        <end position="333"/>
    </location>
</feature>
<feature type="domain" description="C2H2-type" evidence="8">
    <location>
        <begin position="374"/>
        <end position="401"/>
    </location>
</feature>
<dbReference type="InterPro" id="IPR050826">
    <property type="entry name" value="Krueppel_C2H2_ZnFinger"/>
</dbReference>
<evidence type="ECO:0000313" key="10">
    <source>
        <dbReference type="RefSeq" id="XP_005101006.1"/>
    </source>
</evidence>
<sequence length="1313" mass="147228">MEVMHNSSDRNQPLNSKSLDTTPDVAGLSTVASTKGTKGMVYQQCSDPLDKRISGLKEPPAVFDHQYASEKQSKEKTFVSEDMELFDELQTGHDTTGQRTEQAMSSEKENSTHLENDQSSSNGTYPMVTKRFRTLVKRKSMFDGLNFQKDDVNQASENTEMNPSGWKCGYCGLTFMGEKDIVTHLKKHEGLTPKENANKTFNSKYSATQIEEQISHGINNKECEKSKVNKNHCQLLPIYNGAISISSQINRRRGSRVPNSIEMVNVSIKSKSQTSGPMASVGKRNAKKKLGDDFIVPQSRSKHKQSPPIEIGAQEKSPVKVKSKVSAERKKKTSSCSTGNGGEDKKLQFRTVSSKSRLFGKQERQIDEDKSLLLKCPQCCCCFLRNESYSEHMMQHNCSMPYQCLQCELKFSHFQGLKSHIENHECKFSVPSTFSCGMCKSQFRDMPELQEHKTKCEHSKNQSDQDTVSSKNRFPLALRRHISKQVGNKEKNLHKCFPCKRTFKDRRLLFIHKKRHPNAYKPFKCDICSQSFAVKKWLDNHAQRHVVERKFPCDICGKKYLTKGDAVMHKRRHTLDRKFHCDICQKNFVYRSELNSHLKKHQGVKLPKNIACDTCGKKFATRRDLQRHTTVHTGEQPYECPLCGKKFSQEVNMQIHIKIHTNIRPHKCGECEKSFITKSKLLRHQVIHTKPKASLPKPYKCLLCPRQYTAENSLIRHLKSHRESPGTVTSVTEVLNKAMEDSKKKDGITSGSVLASLIDQAIRDAKIISKKGKEKSTAPERSMAEIIDQAIHNSKAVSLGTQTPILVKDANKFSKPKGGLSKPIESISESNLAKHPKQSKQLSSVQTVIVKPKGTVVNYGPTDHRKFHQNPTVLQQIKLNADSVRCIPMQEIHHQNLNGRGKLLSNNMTVIGPNQTQFLVHSPLQTPDSRTNIPVSHVASSSKQYDAVPSVLKTSFIEATDLPTTSKQVYSSEVQILERTPHLTAGFEPHKVKNAHSLSPDFNNGNHFIILPTKQEPVSHHIPVQPQSEDTKYFILQTDTQGRTIVLQTPVISVDPGDQITETQFSHFQGAPGPVNNLPSVTHLVENRIESPQHVSFLNKRLHTLVPDPTVIQEHSKIESVESAFVNQDIVPGEETGEVYSYPTVPITEHLDGNVEFTVAEVPHLDSSQNIFYSGQELIVSRDASGQELIISREEVEDPDTLMEIPTEFVTDGLDAKSISQDSTSFYTVDTSGALETVAALGIAPSLSDSMAGPSFDNEGSHILCNVPSSVITDAQFLEQEILQALEKRICPSEHDGSNEDIVLADTQDTFHV</sequence>
<dbReference type="GeneID" id="101849297"/>
<dbReference type="InterPro" id="IPR036236">
    <property type="entry name" value="Znf_C2H2_sf"/>
</dbReference>
<feature type="region of interest" description="Disordered" evidence="7">
    <location>
        <begin position="297"/>
        <end position="342"/>
    </location>
</feature>
<dbReference type="InterPro" id="IPR013087">
    <property type="entry name" value="Znf_C2H2_type"/>
</dbReference>
<feature type="compositionally biased region" description="Polar residues" evidence="7">
    <location>
        <begin position="92"/>
        <end position="105"/>
    </location>
</feature>
<keyword evidence="4" id="KW-0862">Zinc</keyword>
<feature type="region of interest" description="Disordered" evidence="7">
    <location>
        <begin position="1"/>
        <end position="39"/>
    </location>
</feature>
<feature type="domain" description="C2H2-type" evidence="8">
    <location>
        <begin position="494"/>
        <end position="521"/>
    </location>
</feature>
<evidence type="ECO:0000256" key="7">
    <source>
        <dbReference type="SAM" id="MobiDB-lite"/>
    </source>
</evidence>
<protein>
    <submittedName>
        <fullName evidence="10 11">Uncharacterized protein LOC101849297</fullName>
    </submittedName>
</protein>
<feature type="domain" description="C2H2-type" evidence="8">
    <location>
        <begin position="402"/>
        <end position="424"/>
    </location>
</feature>
<dbReference type="SUPFAM" id="SSF57667">
    <property type="entry name" value="beta-beta-alpha zinc fingers"/>
    <property type="match status" value="5"/>
</dbReference>
<gene>
    <name evidence="10 11" type="primary">LOC101849297</name>
</gene>
<evidence type="ECO:0000256" key="5">
    <source>
        <dbReference type="ARBA" id="ARBA00023242"/>
    </source>
</evidence>
<feature type="domain" description="C2H2-type" evidence="8">
    <location>
        <begin position="610"/>
        <end position="637"/>
    </location>
</feature>
<feature type="domain" description="C2H2-type" evidence="8">
    <location>
        <begin position="638"/>
        <end position="665"/>
    </location>
</feature>
<feature type="compositionally biased region" description="Basic and acidic residues" evidence="7">
    <location>
        <begin position="106"/>
        <end position="116"/>
    </location>
</feature>
<dbReference type="PROSITE" id="PS50157">
    <property type="entry name" value="ZINC_FINGER_C2H2_2"/>
    <property type="match status" value="12"/>
</dbReference>
<keyword evidence="5" id="KW-0539">Nucleus</keyword>
<keyword evidence="9" id="KW-1185">Reference proteome</keyword>
<dbReference type="PROSITE" id="PS00028">
    <property type="entry name" value="ZINC_FINGER_C2H2_1"/>
    <property type="match status" value="12"/>
</dbReference>
<dbReference type="SMART" id="SM00355">
    <property type="entry name" value="ZnF_C2H2"/>
    <property type="match status" value="12"/>
</dbReference>
<evidence type="ECO:0000259" key="8">
    <source>
        <dbReference type="PROSITE" id="PS50157"/>
    </source>
</evidence>
<feature type="domain" description="C2H2-type" evidence="8">
    <location>
        <begin position="166"/>
        <end position="193"/>
    </location>
</feature>
<keyword evidence="3 6" id="KW-0863">Zinc-finger</keyword>
<keyword evidence="2" id="KW-0677">Repeat</keyword>